<dbReference type="PaxDb" id="2903-EOD12760"/>
<dbReference type="KEGG" id="ehx:EMIHUDRAFT_445938"/>
<dbReference type="SUPFAM" id="SSF49777">
    <property type="entry name" value="PEBP-like"/>
    <property type="match status" value="1"/>
</dbReference>
<accession>A0A0D3INC5</accession>
<dbReference type="EnsemblProtists" id="EOD17707">
    <property type="protein sequence ID" value="EOD17707"/>
    <property type="gene ID" value="EMIHUDRAFT_451287"/>
</dbReference>
<dbReference type="EnsemblProtists" id="EOD12760">
    <property type="protein sequence ID" value="EOD12760"/>
    <property type="gene ID" value="EMIHUDRAFT_445938"/>
</dbReference>
<dbReference type="Proteomes" id="UP000013827">
    <property type="component" value="Unassembled WGS sequence"/>
</dbReference>
<name>A0A0D3INC5_EMIH1</name>
<reference evidence="2" key="1">
    <citation type="journal article" date="2013" name="Nature">
        <title>Pan genome of the phytoplankton Emiliania underpins its global distribution.</title>
        <authorList>
            <person name="Read B.A."/>
            <person name="Kegel J."/>
            <person name="Klute M.J."/>
            <person name="Kuo A."/>
            <person name="Lefebvre S.C."/>
            <person name="Maumus F."/>
            <person name="Mayer C."/>
            <person name="Miller J."/>
            <person name="Monier A."/>
            <person name="Salamov A."/>
            <person name="Young J."/>
            <person name="Aguilar M."/>
            <person name="Claverie J.M."/>
            <person name="Frickenhaus S."/>
            <person name="Gonzalez K."/>
            <person name="Herman E.K."/>
            <person name="Lin Y.C."/>
            <person name="Napier J."/>
            <person name="Ogata H."/>
            <person name="Sarno A.F."/>
            <person name="Shmutz J."/>
            <person name="Schroeder D."/>
            <person name="de Vargas C."/>
            <person name="Verret F."/>
            <person name="von Dassow P."/>
            <person name="Valentin K."/>
            <person name="Van de Peer Y."/>
            <person name="Wheeler G."/>
            <person name="Dacks J.B."/>
            <person name="Delwiche C.F."/>
            <person name="Dyhrman S.T."/>
            <person name="Glockner G."/>
            <person name="John U."/>
            <person name="Richards T."/>
            <person name="Worden A.Z."/>
            <person name="Zhang X."/>
            <person name="Grigoriev I.V."/>
            <person name="Allen A.E."/>
            <person name="Bidle K."/>
            <person name="Borodovsky M."/>
            <person name="Bowler C."/>
            <person name="Brownlee C."/>
            <person name="Cock J.M."/>
            <person name="Elias M."/>
            <person name="Gladyshev V.N."/>
            <person name="Groth M."/>
            <person name="Guda C."/>
            <person name="Hadaegh A."/>
            <person name="Iglesias-Rodriguez M.D."/>
            <person name="Jenkins J."/>
            <person name="Jones B.M."/>
            <person name="Lawson T."/>
            <person name="Leese F."/>
            <person name="Lindquist E."/>
            <person name="Lobanov A."/>
            <person name="Lomsadze A."/>
            <person name="Malik S.B."/>
            <person name="Marsh M.E."/>
            <person name="Mackinder L."/>
            <person name="Mock T."/>
            <person name="Mueller-Roeber B."/>
            <person name="Pagarete A."/>
            <person name="Parker M."/>
            <person name="Probert I."/>
            <person name="Quesneville H."/>
            <person name="Raines C."/>
            <person name="Rensing S.A."/>
            <person name="Riano-Pachon D.M."/>
            <person name="Richier S."/>
            <person name="Rokitta S."/>
            <person name="Shiraiwa Y."/>
            <person name="Soanes D.M."/>
            <person name="van der Giezen M."/>
            <person name="Wahlund T.M."/>
            <person name="Williams B."/>
            <person name="Wilson W."/>
            <person name="Wolfe G."/>
            <person name="Wurch L.L."/>
        </authorList>
    </citation>
    <scope>NUCLEOTIDE SEQUENCE</scope>
</reference>
<dbReference type="Gene3D" id="3.90.280.10">
    <property type="entry name" value="PEBP-like"/>
    <property type="match status" value="1"/>
</dbReference>
<organism evidence="1 2">
    <name type="scientific">Emiliania huxleyi (strain CCMP1516)</name>
    <dbReference type="NCBI Taxonomy" id="280463"/>
    <lineage>
        <taxon>Eukaryota</taxon>
        <taxon>Haptista</taxon>
        <taxon>Haptophyta</taxon>
        <taxon>Prymnesiophyceae</taxon>
        <taxon>Isochrysidales</taxon>
        <taxon>Noelaerhabdaceae</taxon>
        <taxon>Emiliania</taxon>
    </lineage>
</organism>
<sequence>MGLGVDVCDMSPVQSWLSASGLAAPAELPELKEVMFSGNEDICGKSFVGNKLFGSAPDVSWGGRLDSIPLAHHLKHTVVLLDIDAEDGPYLHMLVTDARKGNVWRGSTMAMNYQPPRATREAHRYVFLLLQQQQGHTVLQLPRGESRHSDREAWSLERFLAHNGGRLTLAAASWFSYKGKDKTEL</sequence>
<dbReference type="HOGENOM" id="CLU_1463843_0_0_1"/>
<dbReference type="GeneID" id="17258918"/>
<dbReference type="Pfam" id="PF01161">
    <property type="entry name" value="PBP"/>
    <property type="match status" value="1"/>
</dbReference>
<dbReference type="InterPro" id="IPR035810">
    <property type="entry name" value="PEBP_euk"/>
</dbReference>
<evidence type="ECO:0000313" key="1">
    <source>
        <dbReference type="EnsemblProtists" id="EOD12760"/>
    </source>
</evidence>
<proteinExistence type="predicted"/>
<dbReference type="RefSeq" id="XP_005765189.1">
    <property type="nucleotide sequence ID" value="XM_005765132.1"/>
</dbReference>
<dbReference type="InterPro" id="IPR008914">
    <property type="entry name" value="PEBP"/>
</dbReference>
<reference evidence="1" key="2">
    <citation type="submission" date="2024-10" db="UniProtKB">
        <authorList>
            <consortium name="EnsemblProtists"/>
        </authorList>
    </citation>
    <scope>IDENTIFICATION</scope>
</reference>
<dbReference type="GeneID" id="17264036"/>
<dbReference type="InterPro" id="IPR036610">
    <property type="entry name" value="PEBP-like_sf"/>
</dbReference>
<dbReference type="KEGG" id="ehx:EMIHUDRAFT_451287"/>
<evidence type="ECO:0000313" key="2">
    <source>
        <dbReference type="Proteomes" id="UP000013827"/>
    </source>
</evidence>
<dbReference type="RefSeq" id="XP_005770136.1">
    <property type="nucleotide sequence ID" value="XM_005770079.1"/>
</dbReference>
<dbReference type="AlphaFoldDB" id="A0A0D3INC5"/>
<protein>
    <submittedName>
        <fullName evidence="1">Uncharacterized protein</fullName>
    </submittedName>
</protein>
<keyword evidence="2" id="KW-1185">Reference proteome</keyword>
<dbReference type="PANTHER" id="PTHR11362">
    <property type="entry name" value="PHOSPHATIDYLETHANOLAMINE-BINDING PROTEIN"/>
    <property type="match status" value="1"/>
</dbReference>
<dbReference type="PANTHER" id="PTHR11362:SF82">
    <property type="entry name" value="PHOSPHATIDYLETHANOLAMINE-BINDING PROTEIN 4"/>
    <property type="match status" value="1"/>
</dbReference>